<keyword evidence="3 6" id="KW-0812">Transmembrane</keyword>
<feature type="transmembrane region" description="Helical" evidence="6">
    <location>
        <begin position="72"/>
        <end position="91"/>
    </location>
</feature>
<dbReference type="OrthoDB" id="528320at2"/>
<reference evidence="7 8" key="1">
    <citation type="submission" date="2016-10" db="EMBL/GenBank/DDBJ databases">
        <authorList>
            <person name="de Groot N.N."/>
        </authorList>
    </citation>
    <scope>NUCLEOTIDE SEQUENCE [LARGE SCALE GENOMIC DNA]</scope>
    <source>
        <strain evidence="7 8">CGMCC 1.9159</strain>
    </source>
</reference>
<dbReference type="GO" id="GO:0005886">
    <property type="term" value="C:plasma membrane"/>
    <property type="evidence" value="ECO:0007669"/>
    <property type="project" value="UniProtKB-SubCell"/>
</dbReference>
<keyword evidence="8" id="KW-1185">Reference proteome</keyword>
<dbReference type="PANTHER" id="PTHR43701">
    <property type="entry name" value="MEMBRANE TRANSPORTER PROTEIN MJ0441-RELATED"/>
    <property type="match status" value="1"/>
</dbReference>
<sequence length="263" mass="26905">MTWWLVPLAIVVGVVMGALGGGGAIVTTPVLVYLAGQAPGAAMVGSLIVVSVTAIAGIVGHWRAGHVRAVEGVEFSLLGTVGAIVGSLLSMRVPEDVLMILFGALLLMVSALMAKRFLRPGASRSADPPPPVFERRPFRVNLRQLLLVALTATGVGFLTGFFGVGGGFAVVPALVMVLGFSMPQAVATSLLVILLNSLVSLGTRLTAAQDIDWLLIGSFSVLAAGGAILGGRLSRRLPARTLGLGFAALLAVVAVAILAQNLL</sequence>
<proteinExistence type="inferred from homology"/>
<keyword evidence="5 6" id="KW-0472">Membrane</keyword>
<accession>A0A1G9IEF1</accession>
<name>A0A1G9IEF1_9ACTN</name>
<comment type="similarity">
    <text evidence="2 6">Belongs to the 4-toluene sulfonate uptake permease (TSUP) (TC 2.A.102) family.</text>
</comment>
<feature type="transmembrane region" description="Helical" evidence="6">
    <location>
        <begin position="174"/>
        <end position="199"/>
    </location>
</feature>
<dbReference type="Pfam" id="PF01925">
    <property type="entry name" value="TauE"/>
    <property type="match status" value="1"/>
</dbReference>
<evidence type="ECO:0000256" key="3">
    <source>
        <dbReference type="ARBA" id="ARBA00022692"/>
    </source>
</evidence>
<comment type="subcellular location">
    <subcellularLocation>
        <location evidence="6">Cell membrane</location>
        <topology evidence="6">Multi-pass membrane protein</topology>
    </subcellularLocation>
    <subcellularLocation>
        <location evidence="1">Membrane</location>
        <topology evidence="1">Multi-pass membrane protein</topology>
    </subcellularLocation>
</comment>
<evidence type="ECO:0000256" key="1">
    <source>
        <dbReference type="ARBA" id="ARBA00004141"/>
    </source>
</evidence>
<dbReference type="InterPro" id="IPR051598">
    <property type="entry name" value="TSUP/Inactive_protease-like"/>
</dbReference>
<dbReference type="EMBL" id="FNGP01000001">
    <property type="protein sequence ID" value="SDL23620.1"/>
    <property type="molecule type" value="Genomic_DNA"/>
</dbReference>
<dbReference type="InterPro" id="IPR002781">
    <property type="entry name" value="TM_pro_TauE-like"/>
</dbReference>
<feature type="transmembrane region" description="Helical" evidence="6">
    <location>
        <begin position="211"/>
        <end position="229"/>
    </location>
</feature>
<evidence type="ECO:0000256" key="4">
    <source>
        <dbReference type="ARBA" id="ARBA00022989"/>
    </source>
</evidence>
<evidence type="ECO:0000313" key="7">
    <source>
        <dbReference type="EMBL" id="SDL23620.1"/>
    </source>
</evidence>
<feature type="transmembrane region" description="Helical" evidence="6">
    <location>
        <begin position="40"/>
        <end position="60"/>
    </location>
</feature>
<gene>
    <name evidence="7" type="ORF">SAMN04488242_0894</name>
</gene>
<dbReference type="AlphaFoldDB" id="A0A1G9IEF1"/>
<evidence type="ECO:0000313" key="8">
    <source>
        <dbReference type="Proteomes" id="UP000199475"/>
    </source>
</evidence>
<evidence type="ECO:0000256" key="2">
    <source>
        <dbReference type="ARBA" id="ARBA00009142"/>
    </source>
</evidence>
<evidence type="ECO:0000256" key="5">
    <source>
        <dbReference type="ARBA" id="ARBA00023136"/>
    </source>
</evidence>
<protein>
    <recommendedName>
        <fullName evidence="6">Probable membrane transporter protein</fullName>
    </recommendedName>
</protein>
<evidence type="ECO:0000256" key="6">
    <source>
        <dbReference type="RuleBase" id="RU363041"/>
    </source>
</evidence>
<feature type="transmembrane region" description="Helical" evidence="6">
    <location>
        <begin position="145"/>
        <end position="168"/>
    </location>
</feature>
<keyword evidence="4 6" id="KW-1133">Transmembrane helix</keyword>
<dbReference type="RefSeq" id="WP_093249229.1">
    <property type="nucleotide sequence ID" value="NZ_FNGP01000001.1"/>
</dbReference>
<feature type="transmembrane region" description="Helical" evidence="6">
    <location>
        <begin position="241"/>
        <end position="259"/>
    </location>
</feature>
<dbReference type="Proteomes" id="UP000199475">
    <property type="component" value="Unassembled WGS sequence"/>
</dbReference>
<keyword evidence="6" id="KW-1003">Cell membrane</keyword>
<feature type="transmembrane region" description="Helical" evidence="6">
    <location>
        <begin position="97"/>
        <end position="114"/>
    </location>
</feature>
<dbReference type="STRING" id="686624.SAMN04488242_0894"/>
<dbReference type="PANTHER" id="PTHR43701:SF2">
    <property type="entry name" value="MEMBRANE TRANSPORTER PROTEIN YJNA-RELATED"/>
    <property type="match status" value="1"/>
</dbReference>
<organism evidence="7 8">
    <name type="scientific">Tessaracoccus oleiagri</name>
    <dbReference type="NCBI Taxonomy" id="686624"/>
    <lineage>
        <taxon>Bacteria</taxon>
        <taxon>Bacillati</taxon>
        <taxon>Actinomycetota</taxon>
        <taxon>Actinomycetes</taxon>
        <taxon>Propionibacteriales</taxon>
        <taxon>Propionibacteriaceae</taxon>
        <taxon>Tessaracoccus</taxon>
    </lineage>
</organism>